<dbReference type="GO" id="GO:0003723">
    <property type="term" value="F:RNA binding"/>
    <property type="evidence" value="ECO:0007669"/>
    <property type="project" value="TreeGrafter"/>
</dbReference>
<keyword evidence="2" id="KW-0347">Helicase</keyword>
<gene>
    <name evidence="5" type="ORF">PXEA_LOCUS25246</name>
</gene>
<dbReference type="SMART" id="SM00490">
    <property type="entry name" value="HELICc"/>
    <property type="match status" value="1"/>
</dbReference>
<keyword evidence="3" id="KW-0812">Transmembrane</keyword>
<keyword evidence="2" id="KW-0547">Nucleotide-binding</keyword>
<keyword evidence="3" id="KW-0472">Membrane</keyword>
<feature type="domain" description="Helicase C-terminal" evidence="4">
    <location>
        <begin position="60"/>
        <end position="230"/>
    </location>
</feature>
<reference evidence="5" key="1">
    <citation type="submission" date="2018-11" db="EMBL/GenBank/DDBJ databases">
        <authorList>
            <consortium name="Pathogen Informatics"/>
        </authorList>
    </citation>
    <scope>NUCLEOTIDE SEQUENCE</scope>
</reference>
<dbReference type="EMBL" id="CAAALY010126734">
    <property type="protein sequence ID" value="VEL31806.1"/>
    <property type="molecule type" value="Genomic_DNA"/>
</dbReference>
<dbReference type="InterPro" id="IPR027417">
    <property type="entry name" value="P-loop_NTPase"/>
</dbReference>
<accession>A0A3S5AAH3</accession>
<dbReference type="GO" id="GO:0003724">
    <property type="term" value="F:RNA helicase activity"/>
    <property type="evidence" value="ECO:0007669"/>
    <property type="project" value="TreeGrafter"/>
</dbReference>
<evidence type="ECO:0000256" key="3">
    <source>
        <dbReference type="SAM" id="Phobius"/>
    </source>
</evidence>
<keyword evidence="3" id="KW-1133">Transmembrane helix</keyword>
<dbReference type="GO" id="GO:0005730">
    <property type="term" value="C:nucleolus"/>
    <property type="evidence" value="ECO:0007669"/>
    <property type="project" value="TreeGrafter"/>
</dbReference>
<evidence type="ECO:0000313" key="6">
    <source>
        <dbReference type="Proteomes" id="UP000784294"/>
    </source>
</evidence>
<dbReference type="PANTHER" id="PTHR18934">
    <property type="entry name" value="ATP-DEPENDENT RNA HELICASE"/>
    <property type="match status" value="1"/>
</dbReference>
<evidence type="ECO:0000256" key="2">
    <source>
        <dbReference type="ARBA" id="ARBA00022806"/>
    </source>
</evidence>
<dbReference type="GO" id="GO:0043138">
    <property type="term" value="F:3'-5' DNA helicase activity"/>
    <property type="evidence" value="ECO:0007669"/>
    <property type="project" value="TreeGrafter"/>
</dbReference>
<dbReference type="Gene3D" id="3.40.50.300">
    <property type="entry name" value="P-loop containing nucleotide triphosphate hydrolases"/>
    <property type="match status" value="1"/>
</dbReference>
<dbReference type="AlphaFoldDB" id="A0A3S5AAH3"/>
<dbReference type="CDD" id="cd18791">
    <property type="entry name" value="SF2_C_RHA"/>
    <property type="match status" value="1"/>
</dbReference>
<dbReference type="GO" id="GO:0045944">
    <property type="term" value="P:positive regulation of transcription by RNA polymerase II"/>
    <property type="evidence" value="ECO:0007669"/>
    <property type="project" value="TreeGrafter"/>
</dbReference>
<evidence type="ECO:0000259" key="4">
    <source>
        <dbReference type="PROSITE" id="PS51194"/>
    </source>
</evidence>
<keyword evidence="1" id="KW-0378">Hydrolase</keyword>
<dbReference type="Proteomes" id="UP000784294">
    <property type="component" value="Unassembled WGS sequence"/>
</dbReference>
<feature type="non-terminal residue" evidence="5">
    <location>
        <position position="1"/>
    </location>
</feature>
<keyword evidence="2" id="KW-0067">ATP-binding</keyword>
<sequence length="264" mass="30133">NYVPPPPDDRKRKRREELASIHNDPAENAHLICPTEYGPQVANSLKEITEKEVPFDLYAGLLEKIVEMGIPGAVLVFLPGWNLISMLRKYLQSHPRFGSSEYLILPLHSLVPREDQRLVFRMPPPGVRKIVLSTNIAESSITINDVVFVIDSCLSRMKLFTTRNNMTNYSTDWASLTNLEQRRGRAGRVREGYAFHLCCKNRLERLEQHATPEILRTPLHELALLIKLLRLGSVNEFLKKALQPPPLDAIIEAEFALRGKLAYF</sequence>
<dbReference type="InterPro" id="IPR001650">
    <property type="entry name" value="Helicase_C-like"/>
</dbReference>
<organism evidence="5 6">
    <name type="scientific">Protopolystoma xenopodis</name>
    <dbReference type="NCBI Taxonomy" id="117903"/>
    <lineage>
        <taxon>Eukaryota</taxon>
        <taxon>Metazoa</taxon>
        <taxon>Spiralia</taxon>
        <taxon>Lophotrochozoa</taxon>
        <taxon>Platyhelminthes</taxon>
        <taxon>Monogenea</taxon>
        <taxon>Polyopisthocotylea</taxon>
        <taxon>Polystomatidea</taxon>
        <taxon>Polystomatidae</taxon>
        <taxon>Protopolystoma</taxon>
    </lineage>
</organism>
<dbReference type="GO" id="GO:0050684">
    <property type="term" value="P:regulation of mRNA processing"/>
    <property type="evidence" value="ECO:0007669"/>
    <property type="project" value="TreeGrafter"/>
</dbReference>
<feature type="transmembrane region" description="Helical" evidence="3">
    <location>
        <begin position="68"/>
        <end position="87"/>
    </location>
</feature>
<evidence type="ECO:0000256" key="1">
    <source>
        <dbReference type="ARBA" id="ARBA00022801"/>
    </source>
</evidence>
<dbReference type="PROSITE" id="PS51194">
    <property type="entry name" value="HELICASE_CTER"/>
    <property type="match status" value="1"/>
</dbReference>
<keyword evidence="6" id="KW-1185">Reference proteome</keyword>
<proteinExistence type="predicted"/>
<name>A0A3S5AAH3_9PLAT</name>
<dbReference type="PANTHER" id="PTHR18934:SF119">
    <property type="entry name" value="ATP-DEPENDENT RNA HELICASE A"/>
    <property type="match status" value="1"/>
</dbReference>
<dbReference type="OrthoDB" id="5600252at2759"/>
<dbReference type="GO" id="GO:1990904">
    <property type="term" value="C:ribonucleoprotein complex"/>
    <property type="evidence" value="ECO:0007669"/>
    <property type="project" value="TreeGrafter"/>
</dbReference>
<dbReference type="Pfam" id="PF00271">
    <property type="entry name" value="Helicase_C"/>
    <property type="match status" value="1"/>
</dbReference>
<dbReference type="SUPFAM" id="SSF52540">
    <property type="entry name" value="P-loop containing nucleoside triphosphate hydrolases"/>
    <property type="match status" value="1"/>
</dbReference>
<evidence type="ECO:0000313" key="5">
    <source>
        <dbReference type="EMBL" id="VEL31806.1"/>
    </source>
</evidence>
<comment type="caution">
    <text evidence="5">The sequence shown here is derived from an EMBL/GenBank/DDBJ whole genome shotgun (WGS) entry which is preliminary data.</text>
</comment>
<protein>
    <recommendedName>
        <fullName evidence="4">Helicase C-terminal domain-containing protein</fullName>
    </recommendedName>
</protein>
<dbReference type="GO" id="GO:0016887">
    <property type="term" value="F:ATP hydrolysis activity"/>
    <property type="evidence" value="ECO:0007669"/>
    <property type="project" value="TreeGrafter"/>
</dbReference>